<dbReference type="EMBL" id="CP155447">
    <property type="protein sequence ID" value="XBH07324.1"/>
    <property type="molecule type" value="Genomic_DNA"/>
</dbReference>
<dbReference type="GO" id="GO:0008237">
    <property type="term" value="F:metallopeptidase activity"/>
    <property type="evidence" value="ECO:0007669"/>
    <property type="project" value="InterPro"/>
</dbReference>
<dbReference type="Pfam" id="PF25275">
    <property type="entry name" value="Golvesin_C"/>
    <property type="match status" value="3"/>
</dbReference>
<protein>
    <submittedName>
        <fullName evidence="4">Ig-like domain repeat protein</fullName>
    </submittedName>
</protein>
<accession>A0AAU7CPI0</accession>
<evidence type="ECO:0000259" key="3">
    <source>
        <dbReference type="Pfam" id="PF25275"/>
    </source>
</evidence>
<feature type="domain" description="Golvesin/Xly CBD-like" evidence="3">
    <location>
        <begin position="1487"/>
        <end position="1617"/>
    </location>
</feature>
<evidence type="ECO:0000256" key="1">
    <source>
        <dbReference type="SAM" id="MobiDB-lite"/>
    </source>
</evidence>
<dbReference type="PANTHER" id="PTHR46388:SF2">
    <property type="entry name" value="NHL REPEAT-CONTAINING PROTEIN 2"/>
    <property type="match status" value="1"/>
</dbReference>
<dbReference type="Gene3D" id="2.60.120.380">
    <property type="match status" value="2"/>
</dbReference>
<dbReference type="PANTHER" id="PTHR46388">
    <property type="entry name" value="NHL REPEAT-CONTAINING PROTEIN 2"/>
    <property type="match status" value="1"/>
</dbReference>
<feature type="region of interest" description="Disordered" evidence="1">
    <location>
        <begin position="1622"/>
        <end position="1642"/>
    </location>
</feature>
<organism evidence="4">
    <name type="scientific">Singulisphaera sp. Ch08</name>
    <dbReference type="NCBI Taxonomy" id="3120278"/>
    <lineage>
        <taxon>Bacteria</taxon>
        <taxon>Pseudomonadati</taxon>
        <taxon>Planctomycetota</taxon>
        <taxon>Planctomycetia</taxon>
        <taxon>Isosphaerales</taxon>
        <taxon>Isosphaeraceae</taxon>
        <taxon>Singulisphaera</taxon>
    </lineage>
</organism>
<dbReference type="SUPFAM" id="SSF89260">
    <property type="entry name" value="Collagen-binding domain"/>
    <property type="match status" value="2"/>
</dbReference>
<dbReference type="Gene3D" id="2.60.40.10">
    <property type="entry name" value="Immunoglobulins"/>
    <property type="match status" value="1"/>
</dbReference>
<evidence type="ECO:0000313" key="4">
    <source>
        <dbReference type="EMBL" id="XBH07324.1"/>
    </source>
</evidence>
<evidence type="ECO:0000259" key="2">
    <source>
        <dbReference type="Pfam" id="PF16640"/>
    </source>
</evidence>
<dbReference type="SUPFAM" id="SSF55486">
    <property type="entry name" value="Metalloproteases ('zincins'), catalytic domain"/>
    <property type="match status" value="2"/>
</dbReference>
<dbReference type="Gene3D" id="3.40.390.10">
    <property type="entry name" value="Collagenase (Catalytic Domain)"/>
    <property type="match status" value="2"/>
</dbReference>
<feature type="domain" description="Golvesin/Xly CBD-like" evidence="3">
    <location>
        <begin position="1348"/>
        <end position="1478"/>
    </location>
</feature>
<dbReference type="InterPro" id="IPR011042">
    <property type="entry name" value="6-blade_b-propeller_TolB-like"/>
</dbReference>
<proteinExistence type="predicted"/>
<dbReference type="SUPFAM" id="SSF63825">
    <property type="entry name" value="YWTD domain"/>
    <property type="match status" value="1"/>
</dbReference>
<dbReference type="InterPro" id="IPR032109">
    <property type="entry name" value="Big_3_5"/>
</dbReference>
<feature type="domain" description="Bacterial Ig-like" evidence="2">
    <location>
        <begin position="776"/>
        <end position="860"/>
    </location>
</feature>
<dbReference type="SUPFAM" id="SSF101898">
    <property type="entry name" value="NHL repeat"/>
    <property type="match status" value="1"/>
</dbReference>
<gene>
    <name evidence="4" type="ORF">V5E97_15155</name>
</gene>
<dbReference type="InterPro" id="IPR024079">
    <property type="entry name" value="MetalloPept_cat_dom_sf"/>
</dbReference>
<dbReference type="InterPro" id="IPR013783">
    <property type="entry name" value="Ig-like_fold"/>
</dbReference>
<reference evidence="4" key="1">
    <citation type="submission" date="2024-05" db="EMBL/GenBank/DDBJ databases">
        <title>Planctomycetes of the genus Singulisphaera possess chitinolytic capabilities.</title>
        <authorList>
            <person name="Ivanova A."/>
        </authorList>
    </citation>
    <scope>NUCLEOTIDE SEQUENCE</scope>
    <source>
        <strain evidence="4">Ch08T</strain>
    </source>
</reference>
<feature type="domain" description="Golvesin/Xly CBD-like" evidence="3">
    <location>
        <begin position="1207"/>
        <end position="1338"/>
    </location>
</feature>
<feature type="compositionally biased region" description="Low complexity" evidence="1">
    <location>
        <begin position="1630"/>
        <end position="1642"/>
    </location>
</feature>
<dbReference type="Gene3D" id="2.120.10.30">
    <property type="entry name" value="TolB, C-terminal domain"/>
    <property type="match status" value="2"/>
</dbReference>
<dbReference type="Pfam" id="PF16640">
    <property type="entry name" value="Big_3_5"/>
    <property type="match status" value="1"/>
</dbReference>
<sequence length="1775" mass="182617">MRATTSYQRLSRFLSRRNRLRQVGNRHALKPAALLVSSLESRVLLSTVSEVEPNNSFGTSNQVLLQPGDILTTSPDDWLDVRGAIFGNSDLDVFRFTLASRSGMFFDIDSRETGLSTGLDSVLSLYDSSFALLDSNDDGYDFDTGYPATAGRAGIGAALDSSLYHDLTAGTYYIQVKSVNGTSSGNYSLRMLADTNFSNSVPTFTSFAGAADTLYLDFDGHSATDTWGTYTAVPFDFNGEDTVFSPGERLAIRNIWLTTAEDFSPFAINVTTVQPGSFANGVGFRQVMTMSSPSLVGQPTGIIGVAYLNSYAGSAVNTAFTWTGNFGYVGTDSSTRIVAQAAEQGNTTSHEFGHALGLQHYVSPSSTLGIMYTPDGGLSRETWMTGTNELGNAQDDMAIISNATNTFGYRTDDHGNTTATATVLTDSSGIFTAAGVISQSTDLDEFRFTITGQQFVVIDAQVNDYFNNLNAKLRVFDSSGTLLSTQAPSNSFDATVSLALAAGTYFVEISRDGGPGEVGQYTLRIDATRPLNDNFADALVLSGPVALGTGSNVGATGEPGEPNHAEMSVPLKSVWWKWTAPTTGTATIGTIGSTYDTTLGVYTGSAVNTLLHIASNDDFPGLGHSSRVTFAAVAGTVYHIAVAGYASSTGGISLNVAMTPPTIGSLSGTPNPVYAGGNVTLTASTVTGDVTTVNFFRETNGTAGLQVGAGGDTLVGTDTDSAGGWSTSFSSSGLGNSTSTYYAQATDALGDTSVSGTSAPSTTNVSIAVAPTSTALTISTATVGNGQSVIFTATVSTLPGAGTPTGGTVTFSAGGTTLANTTLTGGIATFSTATLSLGMHTVTVNYSGATNYAPSASESIATITGTGTPGYSGDEGPASAATLRQPSNVAIDAAGNLFIADQGNHRIRQVVKATGQIITVAGNGTAGFGGDGGPATAAMLNGPIGIALDAAGNLFIVDQGNHRIREVVKATGQIVTVAGNGTAGFGGDGGPATAAMLNGPVGIALDAAGNLFIVDQGNHRVREVVKATGQIVTVAGNGTVGYSGDDGQAVAAQLNLPTFIALDADGNLFFSDSGNNRIRQVVKATGQIITVAGNGTAGFGGDGGPATAAMLRNPRGVTLDAVGNLFIADQDNQRIREVIKATGQIITIAGNGAAGYQGDGGSPTGAMINNPAGMVIDATGQLFFTEQGSDVIRRLTPAATLAVLSVIADDGQAGYSQVGPWAGFASGYGNAGRYAPAGNGSAIASWSFSPLAPASYEIQVTWLQGLNRATNAPYRIYDGDTLIRTVRVNQRNAPAGEVIAGGVLFQSLGTVTISGGPLRIELGNDADGYVMADAIRINELSPFAPVIADDGQIGYSQVGPWKGFASGYGNTGRYAPAGDGSAIASWNFVPLAPASYEIQVTWLQGGNRATNAPYRIYDGNTLIKTVRINQRNAPAGEVTAGGVLFQSLGTVTISGGPLRVELGNDADGYVIADAVRIDELPPFSSIIADDGQAGYSQVGPWKGFASGYGSTGRYAPAGDGSAIASWNFAPLAPATYEVQVTWLQGGNRATDAPYRIYDGDTLIRTVRINQRNAPAGEVTVGGVLFQSLGTVTISGGPLRVELGNDADGFVIADAVRVDTASSPNSLLAEGGPSPQPAGGQQVGLEDLPQLLDAALARWRAAGIDPARLDSLRTVPVRIINLPGNELGSAGADEIAIDYDAAGYGWFVDPTPNDDFEFVASVTGPTPAGIDLLSVLMHEFGHRLGLGHVEFPGPNDVMAKTLRPGVRRAVTGVSRA</sequence>
<dbReference type="Gene3D" id="2.40.10.500">
    <property type="match status" value="1"/>
</dbReference>
<dbReference type="RefSeq" id="WP_406700163.1">
    <property type="nucleotide sequence ID" value="NZ_CP155447.1"/>
</dbReference>
<name>A0AAU7CPI0_9BACT</name>
<dbReference type="InterPro" id="IPR033803">
    <property type="entry name" value="CBD-like_Golvesin-Xly"/>
</dbReference>